<accession>A0ACC0TXA1</accession>
<name>A0ACC0TXA1_9AGAM</name>
<reference evidence="1" key="1">
    <citation type="submission" date="2021-03" db="EMBL/GenBank/DDBJ databases">
        <title>Evolutionary priming and transition to the ectomycorrhizal habit in an iconic lineage of mushroom-forming fungi: is preadaptation a requirement?</title>
        <authorList>
            <consortium name="DOE Joint Genome Institute"/>
            <person name="Looney B.P."/>
            <person name="Miyauchi S."/>
            <person name="Morin E."/>
            <person name="Drula E."/>
            <person name="Courty P.E."/>
            <person name="Chicoki N."/>
            <person name="Fauchery L."/>
            <person name="Kohler A."/>
            <person name="Kuo A."/>
            <person name="LaButti K."/>
            <person name="Pangilinan J."/>
            <person name="Lipzen A."/>
            <person name="Riley R."/>
            <person name="Andreopoulos W."/>
            <person name="He G."/>
            <person name="Johnson J."/>
            <person name="Barry K.W."/>
            <person name="Grigoriev I.V."/>
            <person name="Nagy L."/>
            <person name="Hibbett D."/>
            <person name="Henrissat B."/>
            <person name="Matheny P.B."/>
            <person name="Labbe J."/>
            <person name="Martin A.F."/>
        </authorList>
    </citation>
    <scope>NUCLEOTIDE SEQUENCE</scope>
    <source>
        <strain evidence="1">BPL698</strain>
    </source>
</reference>
<dbReference type="EMBL" id="JAGFNK010000445">
    <property type="protein sequence ID" value="KAI9450212.1"/>
    <property type="molecule type" value="Genomic_DNA"/>
</dbReference>
<evidence type="ECO:0000313" key="1">
    <source>
        <dbReference type="EMBL" id="KAI9450212.1"/>
    </source>
</evidence>
<proteinExistence type="predicted"/>
<gene>
    <name evidence="1" type="ORF">F5148DRAFT_987166</name>
</gene>
<dbReference type="Proteomes" id="UP001207468">
    <property type="component" value="Unassembled WGS sequence"/>
</dbReference>
<protein>
    <submittedName>
        <fullName evidence="1">Uncharacterized protein</fullName>
    </submittedName>
</protein>
<comment type="caution">
    <text evidence="1">The sequence shown here is derived from an EMBL/GenBank/DDBJ whole genome shotgun (WGS) entry which is preliminary data.</text>
</comment>
<organism evidence="1 2">
    <name type="scientific">Russula earlei</name>
    <dbReference type="NCBI Taxonomy" id="71964"/>
    <lineage>
        <taxon>Eukaryota</taxon>
        <taxon>Fungi</taxon>
        <taxon>Dikarya</taxon>
        <taxon>Basidiomycota</taxon>
        <taxon>Agaricomycotina</taxon>
        <taxon>Agaricomycetes</taxon>
        <taxon>Russulales</taxon>
        <taxon>Russulaceae</taxon>
        <taxon>Russula</taxon>
    </lineage>
</organism>
<sequence>MSGTTSISPPEEGLKAAVISLKREHPALGIAKLHALLLSENPGWTVSEKRLRRILKDSKGVTQPQQHQAPEASSETHLYPSSTLVEGLDVTKWSAAVEVKYYDRNKGKGLVAKEPISEGQVIWKEDPFIVAPEWEIYDLQLASRACAHCTTPLMDRLSSSPSLVLRCTTASSACPARFCNRLCLRRSEQTHPLLCPAQNPASVPLLGFARRNAWMALHALAQCTARMLLAHQQQGRRRVGRDDGDRDGMEEDWRLYSALADLGMEERAQGSWCVYVPRTCVCFPMHGAEPDRATWQTAHSAFVEAFVLPPEAAWQKKLAKLLKRPTPKEVADALFTYDGFLHGLGRMSLNLEAHGGLYTLHSHLNHSCSPNISVRHLDQRTALSRITIIAKRDIDVGQELVITYVDPSLGVRERRSQLYGWGFGQCKCERCVEEEKGASNNQEGQDQDLERELKAGLGIV</sequence>
<evidence type="ECO:0000313" key="2">
    <source>
        <dbReference type="Proteomes" id="UP001207468"/>
    </source>
</evidence>
<keyword evidence="2" id="KW-1185">Reference proteome</keyword>